<keyword evidence="5" id="KW-1185">Reference proteome</keyword>
<feature type="domain" description="Alpha/beta-hydrolase N-terminal" evidence="3">
    <location>
        <begin position="41"/>
        <end position="254"/>
    </location>
</feature>
<dbReference type="InterPro" id="IPR029058">
    <property type="entry name" value="AB_hydrolase_fold"/>
</dbReference>
<name>A0A198UL12_MORCA</name>
<dbReference type="AlphaFoldDB" id="A0A198UL12"/>
<feature type="transmembrane region" description="Helical" evidence="1">
    <location>
        <begin position="93"/>
        <end position="111"/>
    </location>
</feature>
<dbReference type="Pfam" id="PF15420">
    <property type="entry name" value="Abhydrolase_9_N"/>
    <property type="match status" value="1"/>
</dbReference>
<feature type="transmembrane region" description="Helical" evidence="1">
    <location>
        <begin position="51"/>
        <end position="73"/>
    </location>
</feature>
<feature type="domain" description="Alpha/beta-hydrolase catalytic" evidence="2">
    <location>
        <begin position="271"/>
        <end position="567"/>
    </location>
</feature>
<evidence type="ECO:0000259" key="2">
    <source>
        <dbReference type="Pfam" id="PF10081"/>
    </source>
</evidence>
<feature type="transmembrane region" description="Helical" evidence="1">
    <location>
        <begin position="175"/>
        <end position="197"/>
    </location>
</feature>
<keyword evidence="1" id="KW-0812">Transmembrane</keyword>
<dbReference type="RefSeq" id="WP_064611344.1">
    <property type="nucleotide sequence ID" value="NZ_LXHB01000092.1"/>
</dbReference>
<gene>
    <name evidence="4" type="ORF">AO384_0761</name>
</gene>
<sequence>MKLPSSANAPSHHPIASPWLFFHTLSIFGLILGFVCFYISMTPMLLPRSWLIQTVCCAVSGSVGYAVGKFIHHAINLICLALNCPKLTVLSKYRLPITLIGLLGLVAMTFYQWQIMQTMRDLMDMPKEPLYLTALGVVIGVLGWLGIIVLGRWIIVLIEWLVNLIAPKLVLPIRVITWVLVTALVGSVLIGLTRHYVWRPALQFISQKALELDLTEPESLNAPITPNRSGVDGISTQPWQALGHYGQHFVSLGPSAADISSVTGKPALEPIRIFVGLDHEESVTSDADALVALALKEMDRTGAWQRSHLVIHGATGRGWVEEYSSLAAEYLTDGDIASVSIQYSYLPSQISFIVDRQASSDANQRLYQAIQNRLSKLDPKHRPKLYLAGESLGAFATQSNFQDYNELISSIDGAVWVGTPRLSELWSNLVKMRAGSTPENLPIIDGGRHVRFMDYPEMLSMQGHPQGHLYENWQPPRIVFVQYASDPIVWWSPDMLYQRPDWMSEPAGRDLARMPLWLPILSLWELSLDMPASSNTPPGHGHIYRHDAIHAWQAVLGTQSPTYETLAQVIEDRVQEGVTERSD</sequence>
<keyword evidence="1" id="KW-0472">Membrane</keyword>
<evidence type="ECO:0000256" key="1">
    <source>
        <dbReference type="SAM" id="Phobius"/>
    </source>
</evidence>
<protein>
    <submittedName>
        <fullName evidence="4">Putative membrane protein</fullName>
    </submittedName>
</protein>
<dbReference type="InterPro" id="IPR027787">
    <property type="entry name" value="Alpha/beta-hydrolase_catalytic"/>
</dbReference>
<evidence type="ECO:0000313" key="5">
    <source>
        <dbReference type="Proteomes" id="UP000078228"/>
    </source>
</evidence>
<dbReference type="Pfam" id="PF10081">
    <property type="entry name" value="Abhydrolase_9"/>
    <property type="match status" value="1"/>
</dbReference>
<feature type="transmembrane region" description="Helical" evidence="1">
    <location>
        <begin position="20"/>
        <end position="39"/>
    </location>
</feature>
<dbReference type="SUPFAM" id="SSF53474">
    <property type="entry name" value="alpha/beta-Hydrolases"/>
    <property type="match status" value="1"/>
</dbReference>
<organism evidence="4 5">
    <name type="scientific">Moraxella catarrhalis</name>
    <name type="common">Branhamella catarrhalis</name>
    <dbReference type="NCBI Taxonomy" id="480"/>
    <lineage>
        <taxon>Bacteria</taxon>
        <taxon>Pseudomonadati</taxon>
        <taxon>Pseudomonadota</taxon>
        <taxon>Gammaproteobacteria</taxon>
        <taxon>Moraxellales</taxon>
        <taxon>Moraxellaceae</taxon>
        <taxon>Moraxella</taxon>
    </lineage>
</organism>
<comment type="caution">
    <text evidence="4">The sequence shown here is derived from an EMBL/GenBank/DDBJ whole genome shotgun (WGS) entry which is preliminary data.</text>
</comment>
<evidence type="ECO:0000259" key="3">
    <source>
        <dbReference type="Pfam" id="PF15420"/>
    </source>
</evidence>
<dbReference type="Proteomes" id="UP000078228">
    <property type="component" value="Unassembled WGS sequence"/>
</dbReference>
<dbReference type="EMBL" id="LXHC01000010">
    <property type="protein sequence ID" value="OAU97025.1"/>
    <property type="molecule type" value="Genomic_DNA"/>
</dbReference>
<reference evidence="4 5" key="1">
    <citation type="journal article" date="2016" name="Genome Biol. Evol.">
        <title>Comparative Genomic Analyses of the Moraxella catarrhalis Serosensitive and Seroresistant Lineages Demonstrate Their Independent Evolution.</title>
        <authorList>
            <person name="Earl J.P."/>
            <person name="de Vries S.P."/>
            <person name="Ahmed A."/>
            <person name="Powell E."/>
            <person name="Schultz M.P."/>
            <person name="Hermans P.W."/>
            <person name="Hill D.J."/>
            <person name="Zhou Z."/>
            <person name="Constantinidou C.I."/>
            <person name="Hu F.Z."/>
            <person name="Bootsma H.J."/>
            <person name="Ehrlich G.D."/>
        </authorList>
    </citation>
    <scope>NUCLEOTIDE SEQUENCE [LARGE SCALE GENOMIC DNA]</scope>
    <source>
        <strain evidence="4 5">Z7542</strain>
    </source>
</reference>
<proteinExistence type="predicted"/>
<dbReference type="ESTHER" id="morca-a0a198ul12">
    <property type="family name" value="Abhydrolase_9"/>
</dbReference>
<keyword evidence="1" id="KW-1133">Transmembrane helix</keyword>
<dbReference type="OrthoDB" id="4397445at2"/>
<feature type="transmembrane region" description="Helical" evidence="1">
    <location>
        <begin position="131"/>
        <end position="155"/>
    </location>
</feature>
<dbReference type="PATRIC" id="fig|480.237.peg.1478"/>
<accession>A0A198UL12</accession>
<evidence type="ECO:0000313" key="4">
    <source>
        <dbReference type="EMBL" id="OAU97025.1"/>
    </source>
</evidence>
<dbReference type="InterPro" id="IPR027788">
    <property type="entry name" value="Alpha/beta-hydrolase_N_dom"/>
</dbReference>